<dbReference type="AlphaFoldDB" id="A0A368UNU0"/>
<dbReference type="EMBL" id="QPIZ01000048">
    <property type="protein sequence ID" value="RCW23448.1"/>
    <property type="molecule type" value="Genomic_DNA"/>
</dbReference>
<organism evidence="1 2">
    <name type="scientific">Marinilabilia salmonicolor</name>
    <dbReference type="NCBI Taxonomy" id="989"/>
    <lineage>
        <taxon>Bacteria</taxon>
        <taxon>Pseudomonadati</taxon>
        <taxon>Bacteroidota</taxon>
        <taxon>Bacteroidia</taxon>
        <taxon>Marinilabiliales</taxon>
        <taxon>Marinilabiliaceae</taxon>
        <taxon>Marinilabilia</taxon>
    </lineage>
</organism>
<gene>
    <name evidence="1" type="ORF">DFO77_1483</name>
</gene>
<keyword evidence="2" id="KW-1185">Reference proteome</keyword>
<sequence>MRIPYDSYSSLLLLNPSVSRRKFLNKVGVKKNTYSYDMFYRIYDFIHSELIDLRKEYEKYYSIEYDTYENFIYHKLNIEYDVIESVKHKLKENKSLRLFYKPDELSYGDSGSIYNFVFSEEMEERIFNLLR</sequence>
<accession>A0A368UNU0</accession>
<protein>
    <submittedName>
        <fullName evidence="1">Uncharacterized protein</fullName>
    </submittedName>
</protein>
<comment type="caution">
    <text evidence="1">The sequence shown here is derived from an EMBL/GenBank/DDBJ whole genome shotgun (WGS) entry which is preliminary data.</text>
</comment>
<evidence type="ECO:0000313" key="2">
    <source>
        <dbReference type="Proteomes" id="UP000252733"/>
    </source>
</evidence>
<name>A0A368UNU0_9BACT</name>
<proteinExistence type="predicted"/>
<dbReference type="Proteomes" id="UP000252733">
    <property type="component" value="Unassembled WGS sequence"/>
</dbReference>
<evidence type="ECO:0000313" key="1">
    <source>
        <dbReference type="EMBL" id="RCW23448.1"/>
    </source>
</evidence>
<reference evidence="1 2" key="1">
    <citation type="submission" date="2018-07" db="EMBL/GenBank/DDBJ databases">
        <title>Freshwater and sediment microbial communities from various areas in North America, analyzing microbe dynamics in response to fracking.</title>
        <authorList>
            <person name="Lamendella R."/>
        </authorList>
    </citation>
    <scope>NUCLEOTIDE SEQUENCE [LARGE SCALE GENOMIC DNA]</scope>
    <source>
        <strain evidence="1 2">160A</strain>
    </source>
</reference>